<organism evidence="2">
    <name type="scientific">Siphoviridae sp. ctDmR33</name>
    <dbReference type="NCBI Taxonomy" id="2825389"/>
    <lineage>
        <taxon>Viruses</taxon>
        <taxon>Duplodnaviria</taxon>
        <taxon>Heunggongvirae</taxon>
        <taxon>Uroviricota</taxon>
        <taxon>Caudoviricetes</taxon>
    </lineage>
</organism>
<feature type="domain" description="DUF8033" evidence="1">
    <location>
        <begin position="7"/>
        <end position="67"/>
    </location>
</feature>
<reference evidence="2" key="1">
    <citation type="journal article" date="2021" name="Proc. Natl. Acad. Sci. U.S.A.">
        <title>A Catalog of Tens of Thousands of Viruses from Human Metagenomes Reveals Hidden Associations with Chronic Diseases.</title>
        <authorList>
            <person name="Tisza M.J."/>
            <person name="Buck C.B."/>
        </authorList>
    </citation>
    <scope>NUCLEOTIDE SEQUENCE</scope>
    <source>
        <strain evidence="2">CtDmR33</strain>
    </source>
</reference>
<sequence length="87" mass="9951">MRIALNPVDGRKSFYGKCVVEDRGGKYVLQSYETDVAQIDENGHFSRLWPGYSLTTMRHIRAFVAAFPCDFDGSKAAWDSMRIEKEN</sequence>
<name>A0A8S5UX51_9CAUD</name>
<evidence type="ECO:0000313" key="2">
    <source>
        <dbReference type="EMBL" id="DAF99057.1"/>
    </source>
</evidence>
<proteinExistence type="predicted"/>
<protein>
    <recommendedName>
        <fullName evidence="1">DUF8033 domain-containing protein</fullName>
    </recommendedName>
</protein>
<dbReference type="Pfam" id="PF26096">
    <property type="entry name" value="DUF8033"/>
    <property type="match status" value="1"/>
</dbReference>
<dbReference type="InterPro" id="IPR058346">
    <property type="entry name" value="DUF8033"/>
</dbReference>
<evidence type="ECO:0000259" key="1">
    <source>
        <dbReference type="Pfam" id="PF26096"/>
    </source>
</evidence>
<accession>A0A8S5UX51</accession>
<dbReference type="EMBL" id="BK016159">
    <property type="protein sequence ID" value="DAF99057.1"/>
    <property type="molecule type" value="Genomic_DNA"/>
</dbReference>